<feature type="transmembrane region" description="Helical" evidence="1">
    <location>
        <begin position="74"/>
        <end position="94"/>
    </location>
</feature>
<name>A0A1I6D1J2_9PSEU</name>
<proteinExistence type="predicted"/>
<reference evidence="3" key="1">
    <citation type="submission" date="2016-10" db="EMBL/GenBank/DDBJ databases">
        <authorList>
            <person name="Varghese N."/>
            <person name="Submissions S."/>
        </authorList>
    </citation>
    <scope>NUCLEOTIDE SEQUENCE [LARGE SCALE GENOMIC DNA]</scope>
    <source>
        <strain evidence="3">DSM 44232</strain>
    </source>
</reference>
<keyword evidence="1" id="KW-1133">Transmembrane helix</keyword>
<accession>A0A1I6D1J2</accession>
<dbReference type="Proteomes" id="UP000198583">
    <property type="component" value="Unassembled WGS sequence"/>
</dbReference>
<gene>
    <name evidence="2" type="ORF">SAMN04488564_101840</name>
</gene>
<protein>
    <submittedName>
        <fullName evidence="2">Uncharacterized protein</fullName>
    </submittedName>
</protein>
<evidence type="ECO:0000256" key="1">
    <source>
        <dbReference type="SAM" id="Phobius"/>
    </source>
</evidence>
<dbReference type="AlphaFoldDB" id="A0A1I6D1J2"/>
<keyword evidence="3" id="KW-1185">Reference proteome</keyword>
<evidence type="ECO:0000313" key="3">
    <source>
        <dbReference type="Proteomes" id="UP000198583"/>
    </source>
</evidence>
<organism evidence="2 3">
    <name type="scientific">Lentzea waywayandensis</name>
    <dbReference type="NCBI Taxonomy" id="84724"/>
    <lineage>
        <taxon>Bacteria</taxon>
        <taxon>Bacillati</taxon>
        <taxon>Actinomycetota</taxon>
        <taxon>Actinomycetes</taxon>
        <taxon>Pseudonocardiales</taxon>
        <taxon>Pseudonocardiaceae</taxon>
        <taxon>Lentzea</taxon>
    </lineage>
</organism>
<dbReference type="OrthoDB" id="3700299at2"/>
<dbReference type="EMBL" id="FOYL01000001">
    <property type="protein sequence ID" value="SFQ99366.1"/>
    <property type="molecule type" value="Genomic_DNA"/>
</dbReference>
<sequence>MNARLASVTGFAVLFLLLVLVFAAQLANALRPIGWEGTEYLVTFFFVALGAALIGPVVKVAAPRWRTAANGMTLAGVIGLVLFAALMGLIYWGLGG</sequence>
<dbReference type="STRING" id="84724.SAMN04488564_101840"/>
<keyword evidence="1" id="KW-0812">Transmembrane</keyword>
<dbReference type="RefSeq" id="WP_143138490.1">
    <property type="nucleotide sequence ID" value="NZ_FOYL01000001.1"/>
</dbReference>
<feature type="transmembrane region" description="Helical" evidence="1">
    <location>
        <begin position="39"/>
        <end position="62"/>
    </location>
</feature>
<keyword evidence="1" id="KW-0472">Membrane</keyword>
<evidence type="ECO:0000313" key="2">
    <source>
        <dbReference type="EMBL" id="SFQ99366.1"/>
    </source>
</evidence>